<dbReference type="Proteomes" id="UP000242469">
    <property type="component" value="Unassembled WGS sequence"/>
</dbReference>
<dbReference type="AlphaFoldDB" id="A0A1H4BN14"/>
<name>A0A1H4BN14_9GAMM</name>
<organism evidence="2 3">
    <name type="scientific">Marinobacterium iners DSM 11526</name>
    <dbReference type="NCBI Taxonomy" id="1122198"/>
    <lineage>
        <taxon>Bacteria</taxon>
        <taxon>Pseudomonadati</taxon>
        <taxon>Pseudomonadota</taxon>
        <taxon>Gammaproteobacteria</taxon>
        <taxon>Oceanospirillales</taxon>
        <taxon>Oceanospirillaceae</taxon>
        <taxon>Marinobacterium</taxon>
    </lineage>
</organism>
<dbReference type="InterPro" id="IPR019180">
    <property type="entry name" value="Oxidoreductase-like_N"/>
</dbReference>
<keyword evidence="3" id="KW-1185">Reference proteome</keyword>
<feature type="domain" description="Oxidoreductase-like" evidence="1">
    <location>
        <begin position="3"/>
        <end position="40"/>
    </location>
</feature>
<dbReference type="STRING" id="1122198.SAMN02745729_1043"/>
<protein>
    <submittedName>
        <fullName evidence="2">Oxidoreductase-like protein, N-terminal</fullName>
    </submittedName>
</protein>
<sequence>MSDKPTPPADGECCENGCEPCVWDTYYEELRLWQEEQSRQQKESENAE</sequence>
<dbReference type="RefSeq" id="WP_091824585.1">
    <property type="nucleotide sequence ID" value="NZ_FNRJ01000004.1"/>
</dbReference>
<evidence type="ECO:0000313" key="3">
    <source>
        <dbReference type="Proteomes" id="UP000242469"/>
    </source>
</evidence>
<proteinExistence type="predicted"/>
<dbReference type="EMBL" id="FNRJ01000004">
    <property type="protein sequence ID" value="SEA49531.1"/>
    <property type="molecule type" value="Genomic_DNA"/>
</dbReference>
<reference evidence="3" key="1">
    <citation type="submission" date="2016-10" db="EMBL/GenBank/DDBJ databases">
        <authorList>
            <person name="Varghese N."/>
            <person name="Submissions S."/>
        </authorList>
    </citation>
    <scope>NUCLEOTIDE SEQUENCE [LARGE SCALE GENOMIC DNA]</scope>
    <source>
        <strain evidence="3">DSM 11526</strain>
    </source>
</reference>
<accession>A0A1H4BN14</accession>
<dbReference type="Pfam" id="PF09791">
    <property type="entry name" value="Oxidored-like"/>
    <property type="match status" value="1"/>
</dbReference>
<dbReference type="OrthoDB" id="6650029at2"/>
<evidence type="ECO:0000259" key="1">
    <source>
        <dbReference type="Pfam" id="PF09791"/>
    </source>
</evidence>
<evidence type="ECO:0000313" key="2">
    <source>
        <dbReference type="EMBL" id="SEA49531.1"/>
    </source>
</evidence>
<gene>
    <name evidence="2" type="ORF">SAMN02745729_1043</name>
</gene>